<evidence type="ECO:0000256" key="1">
    <source>
        <dbReference type="SAM" id="MobiDB-lite"/>
    </source>
</evidence>
<proteinExistence type="predicted"/>
<reference evidence="3" key="1">
    <citation type="journal article" date="2017" name="Nat. Commun.">
        <title>The North American bullfrog draft genome provides insight into hormonal regulation of long noncoding RNA.</title>
        <authorList>
            <person name="Hammond S.A."/>
            <person name="Warren R.L."/>
            <person name="Vandervalk B.P."/>
            <person name="Kucuk E."/>
            <person name="Khan H."/>
            <person name="Gibb E.A."/>
            <person name="Pandoh P."/>
            <person name="Kirk H."/>
            <person name="Zhao Y."/>
            <person name="Jones M."/>
            <person name="Mungall A.J."/>
            <person name="Coope R."/>
            <person name="Pleasance S."/>
            <person name="Moore R.A."/>
            <person name="Holt R.A."/>
            <person name="Round J.M."/>
            <person name="Ohora S."/>
            <person name="Walle B.V."/>
            <person name="Veldhoen N."/>
            <person name="Helbing C.C."/>
            <person name="Birol I."/>
        </authorList>
    </citation>
    <scope>NUCLEOTIDE SEQUENCE [LARGE SCALE GENOMIC DNA]</scope>
</reference>
<feature type="compositionally biased region" description="Polar residues" evidence="1">
    <location>
        <begin position="39"/>
        <end position="51"/>
    </location>
</feature>
<evidence type="ECO:0008006" key="4">
    <source>
        <dbReference type="Google" id="ProtNLM"/>
    </source>
</evidence>
<protein>
    <recommendedName>
        <fullName evidence="4">BESS domain-containing protein</fullName>
    </recommendedName>
</protein>
<dbReference type="Proteomes" id="UP000228934">
    <property type="component" value="Unassembled WGS sequence"/>
</dbReference>
<evidence type="ECO:0000313" key="2">
    <source>
        <dbReference type="EMBL" id="PIO26574.1"/>
    </source>
</evidence>
<name>A0A2G9RFF0_AQUCT</name>
<gene>
    <name evidence="2" type="ORF">AB205_0029190</name>
</gene>
<feature type="compositionally biased region" description="Low complexity" evidence="1">
    <location>
        <begin position="52"/>
        <end position="66"/>
    </location>
</feature>
<feature type="compositionally biased region" description="Low complexity" evidence="1">
    <location>
        <begin position="235"/>
        <end position="247"/>
    </location>
</feature>
<keyword evidence="3" id="KW-1185">Reference proteome</keyword>
<organism evidence="2 3">
    <name type="scientific">Aquarana catesbeiana</name>
    <name type="common">American bullfrog</name>
    <name type="synonym">Rana catesbeiana</name>
    <dbReference type="NCBI Taxonomy" id="8400"/>
    <lineage>
        <taxon>Eukaryota</taxon>
        <taxon>Metazoa</taxon>
        <taxon>Chordata</taxon>
        <taxon>Craniata</taxon>
        <taxon>Vertebrata</taxon>
        <taxon>Euteleostomi</taxon>
        <taxon>Amphibia</taxon>
        <taxon>Batrachia</taxon>
        <taxon>Anura</taxon>
        <taxon>Neobatrachia</taxon>
        <taxon>Ranoidea</taxon>
        <taxon>Ranidae</taxon>
        <taxon>Aquarana</taxon>
    </lineage>
</organism>
<dbReference type="AlphaFoldDB" id="A0A2G9RFF0"/>
<evidence type="ECO:0000313" key="3">
    <source>
        <dbReference type="Proteomes" id="UP000228934"/>
    </source>
</evidence>
<feature type="region of interest" description="Disordered" evidence="1">
    <location>
        <begin position="225"/>
        <end position="247"/>
    </location>
</feature>
<feature type="region of interest" description="Disordered" evidence="1">
    <location>
        <begin position="39"/>
        <end position="84"/>
    </location>
</feature>
<accession>A0A2G9RFF0</accession>
<sequence length="247" mass="27487">MELRETQSSWEDVDNVQRAGGEAACAVEGGSQCQSLEVSVDTQETNIPQPSTQLELPEVEQPQVEEPPTRRPLPPRSSRPIGGRMNETMERFSTLMAKLYQKLDTLETEESGFGCMVAGMLKKVPQDRKNVVKKSIMDILEANIQSAPATEQSSIFAHPPPPSGPYYDFPNPTPPRTHHYYPPRFHPYTAEYGNTQNLGNPPIPYPSPSPIPSTLISQRFGEESILMPPTPFPRPSTSSTQPTYHQL</sequence>
<dbReference type="EMBL" id="KV940758">
    <property type="protein sequence ID" value="PIO26574.1"/>
    <property type="molecule type" value="Genomic_DNA"/>
</dbReference>